<comment type="caution">
    <text evidence="1">The sequence shown here is derived from an EMBL/GenBank/DDBJ whole genome shotgun (WGS) entry which is preliminary data.</text>
</comment>
<sequence>MDRERLIELLDLDSPDLAVATCRRGLVDGAEFAVYEETVPAHNLASTYARRARSIAKLGLDSLGFPASVERLSGLPEGTPLRLGHIAVDDPPYSFIVFLDKRATEVFGCVGVTRTEGE</sequence>
<organism evidence="1 2">
    <name type="scientific">Phytomonospora endophytica</name>
    <dbReference type="NCBI Taxonomy" id="714109"/>
    <lineage>
        <taxon>Bacteria</taxon>
        <taxon>Bacillati</taxon>
        <taxon>Actinomycetota</taxon>
        <taxon>Actinomycetes</taxon>
        <taxon>Micromonosporales</taxon>
        <taxon>Micromonosporaceae</taxon>
        <taxon>Phytomonospora</taxon>
    </lineage>
</organism>
<keyword evidence="2" id="KW-1185">Reference proteome</keyword>
<dbReference type="RefSeq" id="WP_184790350.1">
    <property type="nucleotide sequence ID" value="NZ_BONT01000085.1"/>
</dbReference>
<protein>
    <submittedName>
        <fullName evidence="1">Uncharacterized protein</fullName>
    </submittedName>
</protein>
<evidence type="ECO:0000313" key="1">
    <source>
        <dbReference type="EMBL" id="MBB6037540.1"/>
    </source>
</evidence>
<dbReference type="Proteomes" id="UP000548476">
    <property type="component" value="Unassembled WGS sequence"/>
</dbReference>
<accession>A0A841G048</accession>
<proteinExistence type="predicted"/>
<evidence type="ECO:0000313" key="2">
    <source>
        <dbReference type="Proteomes" id="UP000548476"/>
    </source>
</evidence>
<reference evidence="1 2" key="1">
    <citation type="submission" date="2020-08" db="EMBL/GenBank/DDBJ databases">
        <title>Genomic Encyclopedia of Type Strains, Phase IV (KMG-IV): sequencing the most valuable type-strain genomes for metagenomic binning, comparative biology and taxonomic classification.</title>
        <authorList>
            <person name="Goeker M."/>
        </authorList>
    </citation>
    <scope>NUCLEOTIDE SEQUENCE [LARGE SCALE GENOMIC DNA]</scope>
    <source>
        <strain evidence="1 2">YIM 65646</strain>
    </source>
</reference>
<dbReference type="EMBL" id="JACHGT010000012">
    <property type="protein sequence ID" value="MBB6037540.1"/>
    <property type="molecule type" value="Genomic_DNA"/>
</dbReference>
<gene>
    <name evidence="1" type="ORF">HNR73_005416</name>
</gene>
<name>A0A841G048_9ACTN</name>
<dbReference type="AlphaFoldDB" id="A0A841G048"/>